<protein>
    <submittedName>
        <fullName evidence="1">DUF72 domain-containing protein</fullName>
    </submittedName>
</protein>
<proteinExistence type="predicted"/>
<dbReference type="Proteomes" id="UP000479692">
    <property type="component" value="Unassembled WGS sequence"/>
</dbReference>
<evidence type="ECO:0000313" key="2">
    <source>
        <dbReference type="Proteomes" id="UP000479692"/>
    </source>
</evidence>
<keyword evidence="2" id="KW-1185">Reference proteome</keyword>
<dbReference type="PANTHER" id="PTHR30348">
    <property type="entry name" value="UNCHARACTERIZED PROTEIN YECE"/>
    <property type="match status" value="1"/>
</dbReference>
<dbReference type="AlphaFoldDB" id="A0A7C9LK69"/>
<name>A0A7C9LK69_9GAMM</name>
<dbReference type="EMBL" id="WOXT01000004">
    <property type="protein sequence ID" value="MUV15239.1"/>
    <property type="molecule type" value="Genomic_DNA"/>
</dbReference>
<dbReference type="SUPFAM" id="SSF117396">
    <property type="entry name" value="TM1631-like"/>
    <property type="match status" value="1"/>
</dbReference>
<dbReference type="Pfam" id="PF01904">
    <property type="entry name" value="DUF72"/>
    <property type="match status" value="1"/>
</dbReference>
<sequence>MDARHGDSPVIRIGCAGWSIATRHAALFGDGHSALARYATRFSVVEVNSTFYRRHRPDTYVRWAEAVPRAFRFSVKLPKAITHDARLVGSGSAIRAFAQETAGLGAKLGGVLVQLPPSLAFDARVAGTFFRQLRAAFDVPIACEPRHSSWFEPRVDALWERHVVARVSADPPVPEGAGAPGGAGRWSYFRLHGAPVMYYSAYEDARLAEIARALRAIARPRRPAWCIFDNTAHSHAIEDAARLQSLLGG</sequence>
<dbReference type="InterPro" id="IPR036520">
    <property type="entry name" value="UPF0759_sf"/>
</dbReference>
<comment type="caution">
    <text evidence="1">The sequence shown here is derived from an EMBL/GenBank/DDBJ whole genome shotgun (WGS) entry which is preliminary data.</text>
</comment>
<dbReference type="Gene3D" id="3.20.20.410">
    <property type="entry name" value="Protein of unknown function UPF0759"/>
    <property type="match status" value="1"/>
</dbReference>
<dbReference type="InterPro" id="IPR002763">
    <property type="entry name" value="DUF72"/>
</dbReference>
<accession>A0A7C9LK69</accession>
<dbReference type="PANTHER" id="PTHR30348:SF14">
    <property type="entry name" value="BLR8050 PROTEIN"/>
    <property type="match status" value="1"/>
</dbReference>
<dbReference type="RefSeq" id="WP_156642779.1">
    <property type="nucleotide sequence ID" value="NZ_WOXT01000004.1"/>
</dbReference>
<organism evidence="1 2">
    <name type="scientific">Noviluteimonas gilva</name>
    <dbReference type="NCBI Taxonomy" id="2682097"/>
    <lineage>
        <taxon>Bacteria</taxon>
        <taxon>Pseudomonadati</taxon>
        <taxon>Pseudomonadota</taxon>
        <taxon>Gammaproteobacteria</taxon>
        <taxon>Lysobacterales</taxon>
        <taxon>Lysobacteraceae</taxon>
        <taxon>Noviluteimonas</taxon>
    </lineage>
</organism>
<reference evidence="1 2" key="1">
    <citation type="submission" date="2019-12" db="EMBL/GenBank/DDBJ databases">
        <authorList>
            <person name="Xu J."/>
        </authorList>
    </citation>
    <scope>NUCLEOTIDE SEQUENCE [LARGE SCALE GENOMIC DNA]</scope>
    <source>
        <strain evidence="1 2">HX-5-24</strain>
    </source>
</reference>
<gene>
    <name evidence="1" type="ORF">GN331_13620</name>
</gene>
<evidence type="ECO:0000313" key="1">
    <source>
        <dbReference type="EMBL" id="MUV15239.1"/>
    </source>
</evidence>